<accession>A0ABW3WJI7</accession>
<dbReference type="Gene3D" id="3.30.565.10">
    <property type="entry name" value="Histidine kinase-like ATPase, C-terminal domain"/>
    <property type="match status" value="1"/>
</dbReference>
<keyword evidence="16" id="KW-1185">Reference proteome</keyword>
<dbReference type="InterPro" id="IPR011990">
    <property type="entry name" value="TPR-like_helical_dom_sf"/>
</dbReference>
<reference evidence="16" key="1">
    <citation type="journal article" date="2019" name="Int. J. Syst. Evol. Microbiol.">
        <title>The Global Catalogue of Microorganisms (GCM) 10K type strain sequencing project: providing services to taxonomists for standard genome sequencing and annotation.</title>
        <authorList>
            <consortium name="The Broad Institute Genomics Platform"/>
            <consortium name="The Broad Institute Genome Sequencing Center for Infectious Disease"/>
            <person name="Wu L."/>
            <person name="Ma J."/>
        </authorList>
    </citation>
    <scope>NUCLEOTIDE SEQUENCE [LARGE SCALE GENOMIC DNA]</scope>
    <source>
        <strain evidence="16">CCUG 62221</strain>
    </source>
</reference>
<keyword evidence="10" id="KW-0175">Coiled coil</keyword>
<evidence type="ECO:0000313" key="15">
    <source>
        <dbReference type="EMBL" id="MFD1292353.1"/>
    </source>
</evidence>
<dbReference type="SUPFAM" id="SSF55785">
    <property type="entry name" value="PYP-like sensor domain (PAS domain)"/>
    <property type="match status" value="1"/>
</dbReference>
<proteinExistence type="predicted"/>
<dbReference type="InterPro" id="IPR036890">
    <property type="entry name" value="HATPase_C_sf"/>
</dbReference>
<evidence type="ECO:0000256" key="8">
    <source>
        <dbReference type="ARBA" id="ARBA00023012"/>
    </source>
</evidence>
<evidence type="ECO:0000259" key="12">
    <source>
        <dbReference type="PROSITE" id="PS50109"/>
    </source>
</evidence>
<evidence type="ECO:0000256" key="4">
    <source>
        <dbReference type="ARBA" id="ARBA00022679"/>
    </source>
</evidence>
<feature type="domain" description="Histidine kinase" evidence="12">
    <location>
        <begin position="796"/>
        <end position="886"/>
    </location>
</feature>
<evidence type="ECO:0000259" key="13">
    <source>
        <dbReference type="PROSITE" id="PS50112"/>
    </source>
</evidence>
<dbReference type="Gene3D" id="3.30.450.20">
    <property type="entry name" value="PAS domain"/>
    <property type="match status" value="1"/>
</dbReference>
<evidence type="ECO:0000256" key="7">
    <source>
        <dbReference type="ARBA" id="ARBA00022840"/>
    </source>
</evidence>
<gene>
    <name evidence="15" type="ORF">ACFQ5N_00780</name>
</gene>
<dbReference type="NCBIfam" id="TIGR00229">
    <property type="entry name" value="sensory_box"/>
    <property type="match status" value="1"/>
</dbReference>
<evidence type="ECO:0000256" key="11">
    <source>
        <dbReference type="SAM" id="Phobius"/>
    </source>
</evidence>
<evidence type="ECO:0000256" key="6">
    <source>
        <dbReference type="ARBA" id="ARBA00022777"/>
    </source>
</evidence>
<feature type="domain" description="PAC" evidence="14">
    <location>
        <begin position="622"/>
        <end position="675"/>
    </location>
</feature>
<evidence type="ECO:0000313" key="16">
    <source>
        <dbReference type="Proteomes" id="UP001597241"/>
    </source>
</evidence>
<dbReference type="CDD" id="cd00130">
    <property type="entry name" value="PAS"/>
    <property type="match status" value="1"/>
</dbReference>
<dbReference type="Gene3D" id="1.25.40.10">
    <property type="entry name" value="Tetratricopeptide repeat domain"/>
    <property type="match status" value="2"/>
</dbReference>
<feature type="repeat" description="TPR" evidence="9">
    <location>
        <begin position="359"/>
        <end position="392"/>
    </location>
</feature>
<dbReference type="CDD" id="cd16917">
    <property type="entry name" value="HATPase_UhpB-NarQ-NarX-like"/>
    <property type="match status" value="1"/>
</dbReference>
<evidence type="ECO:0000256" key="5">
    <source>
        <dbReference type="ARBA" id="ARBA00022741"/>
    </source>
</evidence>
<dbReference type="PROSITE" id="PS50109">
    <property type="entry name" value="HIS_KIN"/>
    <property type="match status" value="1"/>
</dbReference>
<comment type="catalytic activity">
    <reaction evidence="1">
        <text>ATP + protein L-histidine = ADP + protein N-phospho-L-histidine.</text>
        <dbReference type="EC" id="2.7.13.3"/>
    </reaction>
</comment>
<evidence type="ECO:0000256" key="2">
    <source>
        <dbReference type="ARBA" id="ARBA00012438"/>
    </source>
</evidence>
<dbReference type="SUPFAM" id="SSF55874">
    <property type="entry name" value="ATPase domain of HSP90 chaperone/DNA topoisomerase II/histidine kinase"/>
    <property type="match status" value="1"/>
</dbReference>
<dbReference type="Gene3D" id="1.20.5.1930">
    <property type="match status" value="1"/>
</dbReference>
<organism evidence="15 16">
    <name type="scientific">Lutibacter holmesii</name>
    <dbReference type="NCBI Taxonomy" id="1137985"/>
    <lineage>
        <taxon>Bacteria</taxon>
        <taxon>Pseudomonadati</taxon>
        <taxon>Bacteroidota</taxon>
        <taxon>Flavobacteriia</taxon>
        <taxon>Flavobacteriales</taxon>
        <taxon>Flavobacteriaceae</taxon>
        <taxon>Lutibacter</taxon>
    </lineage>
</organism>
<dbReference type="Proteomes" id="UP001597241">
    <property type="component" value="Unassembled WGS sequence"/>
</dbReference>
<dbReference type="InterPro" id="IPR050482">
    <property type="entry name" value="Sensor_HK_TwoCompSys"/>
</dbReference>
<feature type="repeat" description="TPR" evidence="9">
    <location>
        <begin position="279"/>
        <end position="312"/>
    </location>
</feature>
<keyword evidence="4" id="KW-0808">Transferase</keyword>
<dbReference type="PANTHER" id="PTHR24421:SF10">
    <property type="entry name" value="NITRATE_NITRITE SENSOR PROTEIN NARQ"/>
    <property type="match status" value="1"/>
</dbReference>
<dbReference type="InterPro" id="IPR000014">
    <property type="entry name" value="PAS"/>
</dbReference>
<dbReference type="Pfam" id="PF13424">
    <property type="entry name" value="TPR_12"/>
    <property type="match status" value="2"/>
</dbReference>
<sequence length="886" mass="102375">MKHYILLIFVLGFFVSPCFGQHKLDSLRNVWDDEKQSDFNRAKALTEYAKKYNKTNADSSLFYAQKAYEFANTKGIEEYKVKSKRVIWSVYYKKGDFDTANRINTEAFETAIQNGDSSSIALAYTRFGLVTNKKFEYDSTIVYYRKAIEVSKALNDKEQVANNLNNIGIVYIYKNDYPAAEACFEQCISLYEELELDRSASLTNLALLKKRKGDLSMAIELFQKQLAFHEKNGDEANAATDHINIASSHYDLENKEQFLEHTYKALELNEKLINKEGIAKVLANLGEASVKYKDQDKALEYLNRSLLISEEIGNKAYIGRALREIGKIQIHLKNYPDAYKNLSRSLTISEEINYTLGIAMAQRGLGLYYKAIGNTKQALVYFNKSLETSKNRFIAEVRDASFDLFQLYDSLGNDKLALESYKLYISTNDSIQSEKNKRAIIGQEFKYEYDKKALRDSIYFESQKEIQNTKLEKTKEERLFLLIILAIVVVASVMLFNRIRLIRKQKNTIEGQNQELNNLNENLEQTVEERTQKIIDINNELKESDERYAYALEAANEGIWDYNVQSDTMRFSPAIYTMLGFEPYEFPESREGIYNLMHSEEQKKKIRKAHQLFIVKNNEEYLNDEYRLVGKNGEIVWIQVKGKIVEKDAKNRPVRIVGTHVDITASKLKNKEMLEAILRTEDAERSRISQDIHDGLQQTLTISFLNFNGLKKDIEGMKHEIKDKFDLGWQYLKKGINESRTVAHTLMPKAIVDYGILPACESLVNDMNNSNDQTEFNFHHNFKSERITNQQVEIALYRILQEALNNITKYAKSTKVDIQLKEFDDIYLLMIEDNGVGFDKHILKEEEKGLGFKSMKNRLDAINGHLEIDSVLGRGTTILVEIDKEN</sequence>
<dbReference type="InterPro" id="IPR011712">
    <property type="entry name" value="Sig_transdc_His_kin_sub3_dim/P"/>
</dbReference>
<dbReference type="RefSeq" id="WP_386806915.1">
    <property type="nucleotide sequence ID" value="NZ_JBHTMV010000001.1"/>
</dbReference>
<keyword evidence="9" id="KW-0802">TPR repeat</keyword>
<dbReference type="InterPro" id="IPR013655">
    <property type="entry name" value="PAS_fold_3"/>
</dbReference>
<feature type="coiled-coil region" evidence="10">
    <location>
        <begin position="499"/>
        <end position="547"/>
    </location>
</feature>
<feature type="repeat" description="TPR" evidence="9">
    <location>
        <begin position="199"/>
        <end position="232"/>
    </location>
</feature>
<dbReference type="SMART" id="SM00387">
    <property type="entry name" value="HATPase_c"/>
    <property type="match status" value="1"/>
</dbReference>
<evidence type="ECO:0000256" key="9">
    <source>
        <dbReference type="PROSITE-ProRule" id="PRU00339"/>
    </source>
</evidence>
<keyword evidence="11" id="KW-1133">Transmembrane helix</keyword>
<dbReference type="PROSITE" id="PS50005">
    <property type="entry name" value="TPR"/>
    <property type="match status" value="4"/>
</dbReference>
<dbReference type="Pfam" id="PF08447">
    <property type="entry name" value="PAS_3"/>
    <property type="match status" value="1"/>
</dbReference>
<keyword evidence="11" id="KW-0812">Transmembrane</keyword>
<dbReference type="InterPro" id="IPR035965">
    <property type="entry name" value="PAS-like_dom_sf"/>
</dbReference>
<keyword evidence="3" id="KW-0597">Phosphoprotein</keyword>
<name>A0ABW3WJI7_9FLAO</name>
<dbReference type="PROSITE" id="PS50112">
    <property type="entry name" value="PAS"/>
    <property type="match status" value="1"/>
</dbReference>
<dbReference type="Pfam" id="PF02518">
    <property type="entry name" value="HATPase_c"/>
    <property type="match status" value="1"/>
</dbReference>
<evidence type="ECO:0000256" key="10">
    <source>
        <dbReference type="SAM" id="Coils"/>
    </source>
</evidence>
<dbReference type="SUPFAM" id="SSF48452">
    <property type="entry name" value="TPR-like"/>
    <property type="match status" value="2"/>
</dbReference>
<keyword evidence="5" id="KW-0547">Nucleotide-binding</keyword>
<feature type="domain" description="PAS" evidence="13">
    <location>
        <begin position="544"/>
        <end position="602"/>
    </location>
</feature>
<keyword evidence="11" id="KW-0472">Membrane</keyword>
<feature type="repeat" description="TPR" evidence="9">
    <location>
        <begin position="161"/>
        <end position="194"/>
    </location>
</feature>
<keyword evidence="7" id="KW-0067">ATP-binding</keyword>
<dbReference type="EMBL" id="JBHTMV010000001">
    <property type="protein sequence ID" value="MFD1292353.1"/>
    <property type="molecule type" value="Genomic_DNA"/>
</dbReference>
<dbReference type="EC" id="2.7.13.3" evidence="2"/>
<protein>
    <recommendedName>
        <fullName evidence="2">histidine kinase</fullName>
        <ecNumber evidence="2">2.7.13.3</ecNumber>
    </recommendedName>
</protein>
<dbReference type="PROSITE" id="PS50113">
    <property type="entry name" value="PAC"/>
    <property type="match status" value="1"/>
</dbReference>
<keyword evidence="6" id="KW-0418">Kinase</keyword>
<dbReference type="Pfam" id="PF07730">
    <property type="entry name" value="HisKA_3"/>
    <property type="match status" value="1"/>
</dbReference>
<feature type="transmembrane region" description="Helical" evidence="11">
    <location>
        <begin position="479"/>
        <end position="496"/>
    </location>
</feature>
<dbReference type="InterPro" id="IPR003594">
    <property type="entry name" value="HATPase_dom"/>
</dbReference>
<dbReference type="PANTHER" id="PTHR24421">
    <property type="entry name" value="NITRATE/NITRITE SENSOR PROTEIN NARX-RELATED"/>
    <property type="match status" value="1"/>
</dbReference>
<dbReference type="InterPro" id="IPR001610">
    <property type="entry name" value="PAC"/>
</dbReference>
<dbReference type="SMART" id="SM00028">
    <property type="entry name" value="TPR"/>
    <property type="match status" value="7"/>
</dbReference>
<evidence type="ECO:0000256" key="1">
    <source>
        <dbReference type="ARBA" id="ARBA00000085"/>
    </source>
</evidence>
<evidence type="ECO:0000256" key="3">
    <source>
        <dbReference type="ARBA" id="ARBA00022553"/>
    </source>
</evidence>
<dbReference type="InterPro" id="IPR005467">
    <property type="entry name" value="His_kinase_dom"/>
</dbReference>
<dbReference type="InterPro" id="IPR000700">
    <property type="entry name" value="PAS-assoc_C"/>
</dbReference>
<dbReference type="InterPro" id="IPR019734">
    <property type="entry name" value="TPR_rpt"/>
</dbReference>
<keyword evidence="8" id="KW-0902">Two-component regulatory system</keyword>
<evidence type="ECO:0000259" key="14">
    <source>
        <dbReference type="PROSITE" id="PS50113"/>
    </source>
</evidence>
<dbReference type="SMART" id="SM00086">
    <property type="entry name" value="PAC"/>
    <property type="match status" value="1"/>
</dbReference>
<comment type="caution">
    <text evidence="15">The sequence shown here is derived from an EMBL/GenBank/DDBJ whole genome shotgun (WGS) entry which is preliminary data.</text>
</comment>